<keyword evidence="2" id="KW-1133">Transmembrane helix</keyword>
<dbReference type="STRING" id="1076256.A0A2H3BG46"/>
<protein>
    <recommendedName>
        <fullName evidence="5">Family A G protein-coupled receptor-like protein</fullName>
    </recommendedName>
</protein>
<evidence type="ECO:0008006" key="5">
    <source>
        <dbReference type="Google" id="ProtNLM"/>
    </source>
</evidence>
<dbReference type="Proteomes" id="UP000218334">
    <property type="component" value="Unassembled WGS sequence"/>
</dbReference>
<gene>
    <name evidence="3" type="ORF">ARMSODRAFT_974908</name>
</gene>
<evidence type="ECO:0000256" key="2">
    <source>
        <dbReference type="SAM" id="Phobius"/>
    </source>
</evidence>
<accession>A0A2H3BG46</accession>
<feature type="transmembrane region" description="Helical" evidence="2">
    <location>
        <begin position="129"/>
        <end position="150"/>
    </location>
</feature>
<feature type="region of interest" description="Disordered" evidence="1">
    <location>
        <begin position="321"/>
        <end position="349"/>
    </location>
</feature>
<feature type="transmembrane region" description="Helical" evidence="2">
    <location>
        <begin position="222"/>
        <end position="242"/>
    </location>
</feature>
<evidence type="ECO:0000256" key="1">
    <source>
        <dbReference type="SAM" id="MobiDB-lite"/>
    </source>
</evidence>
<evidence type="ECO:0000313" key="4">
    <source>
        <dbReference type="Proteomes" id="UP000218334"/>
    </source>
</evidence>
<keyword evidence="4" id="KW-1185">Reference proteome</keyword>
<name>A0A2H3BG46_9AGAR</name>
<feature type="transmembrane region" description="Helical" evidence="2">
    <location>
        <begin position="257"/>
        <end position="275"/>
    </location>
</feature>
<feature type="transmembrane region" description="Helical" evidence="2">
    <location>
        <begin position="12"/>
        <end position="36"/>
    </location>
</feature>
<dbReference type="EMBL" id="KZ293428">
    <property type="protein sequence ID" value="PBK69819.1"/>
    <property type="molecule type" value="Genomic_DNA"/>
</dbReference>
<sequence length="349" mass="39124">MADSLSPENAQYVLAVFEVFLYGISVLGFMLTLWTLVRGKLWSQVNKLVLFFAVFLFAFQTMYTVVGIRRRYQGFVTLSGSSYPGGPAAFFENVTTTAVLLRNVSWDLQVALGDAIVIWRAYVVWQTPWIVAPPIVIWVGFIVAAVGELLSMRDTVPSIEGLFAPSVQAWSTAALALTMSCNLLSTYSDSRILKVLLAYRLWKLENETGGSRVSNMSMLKPLMVVVLDTGLLYSVWVFVAFITDVLGSRFEYVFDNSLPSIISIVFFTVLLRIAWMQNLRARKGIADSRYGTGTATLSTFSPRERRSLDMRSQPVQVRIGHLKDRSGTEHESATDTQKEETDSQIFRDV</sequence>
<feature type="transmembrane region" description="Helical" evidence="2">
    <location>
        <begin position="48"/>
        <end position="68"/>
    </location>
</feature>
<reference evidence="4" key="1">
    <citation type="journal article" date="2017" name="Nat. Ecol. Evol.">
        <title>Genome expansion and lineage-specific genetic innovations in the forest pathogenic fungi Armillaria.</title>
        <authorList>
            <person name="Sipos G."/>
            <person name="Prasanna A.N."/>
            <person name="Walter M.C."/>
            <person name="O'Connor E."/>
            <person name="Balint B."/>
            <person name="Krizsan K."/>
            <person name="Kiss B."/>
            <person name="Hess J."/>
            <person name="Varga T."/>
            <person name="Slot J."/>
            <person name="Riley R."/>
            <person name="Boka B."/>
            <person name="Rigling D."/>
            <person name="Barry K."/>
            <person name="Lee J."/>
            <person name="Mihaltcheva S."/>
            <person name="LaButti K."/>
            <person name="Lipzen A."/>
            <person name="Waldron R."/>
            <person name="Moloney N.M."/>
            <person name="Sperisen C."/>
            <person name="Kredics L."/>
            <person name="Vagvoelgyi C."/>
            <person name="Patrignani A."/>
            <person name="Fitzpatrick D."/>
            <person name="Nagy I."/>
            <person name="Doyle S."/>
            <person name="Anderson J.B."/>
            <person name="Grigoriev I.V."/>
            <person name="Gueldener U."/>
            <person name="Muensterkoetter M."/>
            <person name="Nagy L.G."/>
        </authorList>
    </citation>
    <scope>NUCLEOTIDE SEQUENCE [LARGE SCALE GENOMIC DNA]</scope>
    <source>
        <strain evidence="4">28-4</strain>
    </source>
</reference>
<dbReference type="AlphaFoldDB" id="A0A2H3BG46"/>
<keyword evidence="2" id="KW-0812">Transmembrane</keyword>
<proteinExistence type="predicted"/>
<organism evidence="3 4">
    <name type="scientific">Armillaria solidipes</name>
    <dbReference type="NCBI Taxonomy" id="1076256"/>
    <lineage>
        <taxon>Eukaryota</taxon>
        <taxon>Fungi</taxon>
        <taxon>Dikarya</taxon>
        <taxon>Basidiomycota</taxon>
        <taxon>Agaricomycotina</taxon>
        <taxon>Agaricomycetes</taxon>
        <taxon>Agaricomycetidae</taxon>
        <taxon>Agaricales</taxon>
        <taxon>Marasmiineae</taxon>
        <taxon>Physalacriaceae</taxon>
        <taxon>Armillaria</taxon>
    </lineage>
</organism>
<evidence type="ECO:0000313" key="3">
    <source>
        <dbReference type="EMBL" id="PBK69819.1"/>
    </source>
</evidence>
<keyword evidence="2" id="KW-0472">Membrane</keyword>